<accession>G8BX09</accession>
<dbReference type="Pfam" id="PF12796">
    <property type="entry name" value="Ank_2"/>
    <property type="match status" value="2"/>
</dbReference>
<dbReference type="GeneID" id="11534044"/>
<dbReference type="AlphaFoldDB" id="G8BX09"/>
<dbReference type="OrthoDB" id="1577640at2759"/>
<dbReference type="InterPro" id="IPR036770">
    <property type="entry name" value="Ankyrin_rpt-contain_sf"/>
</dbReference>
<dbReference type="InterPro" id="IPR017946">
    <property type="entry name" value="PLC-like_Pdiesterase_TIM-brl"/>
</dbReference>
<dbReference type="GO" id="GO:0000425">
    <property type="term" value="P:pexophagy"/>
    <property type="evidence" value="ECO:0007669"/>
    <property type="project" value="EnsemblFungi"/>
</dbReference>
<dbReference type="HOGENOM" id="CLU_002842_1_0_1"/>
<dbReference type="GO" id="GO:0016036">
    <property type="term" value="P:cellular response to phosphate starvation"/>
    <property type="evidence" value="ECO:0007669"/>
    <property type="project" value="EnsemblFungi"/>
</dbReference>
<evidence type="ECO:0000313" key="6">
    <source>
        <dbReference type="EMBL" id="CCE64313.1"/>
    </source>
</evidence>
<dbReference type="PROSITE" id="PS51382">
    <property type="entry name" value="SPX"/>
    <property type="match status" value="1"/>
</dbReference>
<feature type="repeat" description="ANK" evidence="3">
    <location>
        <begin position="574"/>
        <end position="606"/>
    </location>
</feature>
<dbReference type="Pfam" id="PF25329">
    <property type="entry name" value="C2_GDE1"/>
    <property type="match status" value="1"/>
</dbReference>
<dbReference type="GO" id="GO:0008081">
    <property type="term" value="F:phosphoric diester hydrolase activity"/>
    <property type="evidence" value="ECO:0007669"/>
    <property type="project" value="InterPro"/>
</dbReference>
<dbReference type="InterPro" id="IPR004331">
    <property type="entry name" value="SPX_dom"/>
</dbReference>
<evidence type="ECO:0000256" key="1">
    <source>
        <dbReference type="ARBA" id="ARBA00022737"/>
    </source>
</evidence>
<dbReference type="Gene3D" id="3.20.20.190">
    <property type="entry name" value="Phosphatidylinositol (PI) phosphodiesterase"/>
    <property type="match status" value="1"/>
</dbReference>
<dbReference type="RefSeq" id="XP_003686747.1">
    <property type="nucleotide sequence ID" value="XM_003686699.1"/>
</dbReference>
<dbReference type="PROSITE" id="PS50088">
    <property type="entry name" value="ANK_REPEAT"/>
    <property type="match status" value="2"/>
</dbReference>
<dbReference type="eggNOG" id="KOG2421">
    <property type="taxonomic scope" value="Eukaryota"/>
</dbReference>
<dbReference type="InterPro" id="IPR030395">
    <property type="entry name" value="GP_PDE_dom"/>
</dbReference>
<dbReference type="Proteomes" id="UP000005666">
    <property type="component" value="Chromosome 8"/>
</dbReference>
<keyword evidence="7" id="KW-1185">Reference proteome</keyword>
<dbReference type="InterPro" id="IPR057506">
    <property type="entry name" value="C2_GPCPD1"/>
</dbReference>
<dbReference type="GO" id="GO:0006629">
    <property type="term" value="P:lipid metabolic process"/>
    <property type="evidence" value="ECO:0007669"/>
    <property type="project" value="InterPro"/>
</dbReference>
<dbReference type="PANTHER" id="PTHR24198:SF165">
    <property type="entry name" value="ANKYRIN REPEAT-CONTAINING PROTEIN-RELATED"/>
    <property type="match status" value="1"/>
</dbReference>
<protein>
    <recommendedName>
        <fullName evidence="8">SPX domain-containing protein</fullName>
    </recommendedName>
</protein>
<dbReference type="GO" id="GO:0004861">
    <property type="term" value="F:cyclin-dependent protein serine/threonine kinase inhibitor activity"/>
    <property type="evidence" value="ECO:0007669"/>
    <property type="project" value="EnsemblFungi"/>
</dbReference>
<gene>
    <name evidence="6" type="primary">TPHA0H01050</name>
    <name evidence="6" type="ordered locus">TPHA_0H01050</name>
</gene>
<keyword evidence="1" id="KW-0677">Repeat</keyword>
<feature type="domain" description="SPX" evidence="4">
    <location>
        <begin position="1"/>
        <end position="180"/>
    </location>
</feature>
<organism evidence="6 7">
    <name type="scientific">Tetrapisispora phaffii (strain ATCC 24235 / CBS 4417 / NBRC 1672 / NRRL Y-8282 / UCD 70-5)</name>
    <name type="common">Yeast</name>
    <name type="synonym">Fabospora phaffii</name>
    <dbReference type="NCBI Taxonomy" id="1071381"/>
    <lineage>
        <taxon>Eukaryota</taxon>
        <taxon>Fungi</taxon>
        <taxon>Dikarya</taxon>
        <taxon>Ascomycota</taxon>
        <taxon>Saccharomycotina</taxon>
        <taxon>Saccharomycetes</taxon>
        <taxon>Saccharomycetales</taxon>
        <taxon>Saccharomycetaceae</taxon>
        <taxon>Tetrapisispora</taxon>
    </lineage>
</organism>
<dbReference type="eggNOG" id="KOG1161">
    <property type="taxonomic scope" value="Eukaryota"/>
</dbReference>
<dbReference type="OMA" id="LCTALNW"/>
<evidence type="ECO:0000313" key="7">
    <source>
        <dbReference type="Proteomes" id="UP000005666"/>
    </source>
</evidence>
<dbReference type="PROSITE" id="PS50297">
    <property type="entry name" value="ANK_REP_REGION"/>
    <property type="match status" value="2"/>
</dbReference>
<reference evidence="6 7" key="1">
    <citation type="journal article" date="2011" name="Proc. Natl. Acad. Sci. U.S.A.">
        <title>Evolutionary erosion of yeast sex chromosomes by mating-type switching accidents.</title>
        <authorList>
            <person name="Gordon J.L."/>
            <person name="Armisen D."/>
            <person name="Proux-Wera E."/>
            <person name="Oheigeartaigh S.S."/>
            <person name="Byrne K.P."/>
            <person name="Wolfe K.H."/>
        </authorList>
    </citation>
    <scope>NUCLEOTIDE SEQUENCE [LARGE SCALE GENOMIC DNA]</scope>
    <source>
        <strain evidence="7">ATCC 24235 / CBS 4417 / NBRC 1672 / NRRL Y-8282 / UCD 70-5</strain>
    </source>
</reference>
<dbReference type="Gene3D" id="1.25.40.20">
    <property type="entry name" value="Ankyrin repeat-containing domain"/>
    <property type="match status" value="2"/>
</dbReference>
<evidence type="ECO:0000259" key="4">
    <source>
        <dbReference type="PROSITE" id="PS51382"/>
    </source>
</evidence>
<name>G8BX09_TETPH</name>
<dbReference type="GO" id="GO:0006796">
    <property type="term" value="P:phosphate-containing compound metabolic process"/>
    <property type="evidence" value="ECO:0007669"/>
    <property type="project" value="EnsemblFungi"/>
</dbReference>
<dbReference type="EMBL" id="HE612863">
    <property type="protein sequence ID" value="CCE64313.1"/>
    <property type="molecule type" value="Genomic_DNA"/>
</dbReference>
<evidence type="ECO:0000256" key="2">
    <source>
        <dbReference type="ARBA" id="ARBA00023043"/>
    </source>
</evidence>
<dbReference type="PANTHER" id="PTHR24198">
    <property type="entry name" value="ANKYRIN REPEAT AND PROTEIN KINASE DOMAIN-CONTAINING PROTEIN"/>
    <property type="match status" value="1"/>
</dbReference>
<keyword evidence="2 3" id="KW-0040">ANK repeat</keyword>
<dbReference type="PROSITE" id="PS51704">
    <property type="entry name" value="GP_PDE"/>
    <property type="match status" value="1"/>
</dbReference>
<dbReference type="SUPFAM" id="SSF48403">
    <property type="entry name" value="Ankyrin repeat"/>
    <property type="match status" value="1"/>
</dbReference>
<proteinExistence type="predicted"/>
<dbReference type="KEGG" id="tpf:TPHA_0H01050"/>
<dbReference type="SMART" id="SM00248">
    <property type="entry name" value="ANK"/>
    <property type="match status" value="6"/>
</dbReference>
<evidence type="ECO:0000259" key="5">
    <source>
        <dbReference type="PROSITE" id="PS51704"/>
    </source>
</evidence>
<dbReference type="eggNOG" id="KOG0504">
    <property type="taxonomic scope" value="Eukaryota"/>
</dbReference>
<evidence type="ECO:0000256" key="3">
    <source>
        <dbReference type="PROSITE-ProRule" id="PRU00023"/>
    </source>
</evidence>
<dbReference type="CDD" id="cd14483">
    <property type="entry name" value="SPX_PHO81_NUC-2_like"/>
    <property type="match status" value="1"/>
</dbReference>
<evidence type="ECO:0008006" key="8">
    <source>
        <dbReference type="Google" id="ProtNLM"/>
    </source>
</evidence>
<dbReference type="STRING" id="1071381.G8BX09"/>
<feature type="repeat" description="ANK" evidence="3">
    <location>
        <begin position="539"/>
        <end position="572"/>
    </location>
</feature>
<feature type="domain" description="GP-PDE" evidence="5">
    <location>
        <begin position="819"/>
        <end position="1122"/>
    </location>
</feature>
<sequence length="1122" mass="128015">MKFGKHLEARQIEIPEHNGYFIDYKSLKKLIKQLAFTSVKPTDESNAVDELADTEDNNIDGMNSFDESIIYKRLQENQSSFFFKLERELEKVNSYYLEKELNLHIKYDILQKKFDKYKNRGKLTSKDTTSYKIFLGGIKKFQKDLDNLEQYVKLNRTGFLKVLKKWDKRSHSQQKEFYFATVISVQPIFTKNDISVLNDSILTLLITLDEICSQSYANPNGSNMTRNSIRGSVDHEGIASLMRDTKKNDTVNTVHDELTDRHSPINVVNNQITDDTNNLQLANFDYEMEIESEIEDWYKELIYIDKIKDETRKKNMLTSFFDNKIKYNVEQLNKNNEVDLNIKFRDSTSKLFSLLIDSELSDDALQTFYESVKLHIDLAYFDESDVVFSRRNILHESARCMAHSRHFILQEAFKRLPTEVFRKLLNAKDSHLRIPLHYASEFGKLEFVKLIIASQLLNSVDDLDNNSHTPMSLAIINNHNDIVKTLLLEGNAKPSPESDESSNPQFAPLIIACESNNYDAAKLLLQIGSIEVNKTTDYIGLGCLHIVAKRGGSKELIKLLISNGADANGIDEFNKWTPLIYAVQEGHSHVVTELLDNGADAEITDENDRGPLFYAIWEGHINVLNLILKKLNSSDIRKRVPSTNGTVASNTIKLDDDFDEIPDFALPPPIIPLRKYGHNFLEKKTFVKIILKSNQDFIKFNQDDGVLSLQPGRITLTSNSPESFPRNIILPIKEEEDSEIIFQVDSFEKFNVDFEIYPSYGTRLLAKTTVIPNMLNLQSLDGTGTASMPLFDYKLKYIGTLTVDYQIIFPCNIVKPLDISKYETYWKSTTSDNTINNSIHEFVTSSSLKGSYLSVKVSSLRDGTVVVTPSVYLLVGGVNIFMLDLDKEQLERIIGYDIEKIPEFNNSNDLKHYLKDKVVTLEKLLATSSSSIQLDIQVAYPTEQEFGKVLLSGTKVVDLNSYIDTVLLTTFEHIRDLRHSGKSLRSIMFSSCNIQACSIINWKQPNFAVIFIINSLYKLNNEFIMDTAHRLRTIMPKFDTVLDKDDGYYCIHEKIKLSANNNLLGIVIPNEILQISPQLAEIIRANGLLLISSNVDHSESVSIDDNINGVLVDSELEFSRIN</sequence>
<dbReference type="Pfam" id="PF03105">
    <property type="entry name" value="SPX"/>
    <property type="match status" value="2"/>
</dbReference>
<dbReference type="GO" id="GO:0005634">
    <property type="term" value="C:nucleus"/>
    <property type="evidence" value="ECO:0007669"/>
    <property type="project" value="EnsemblFungi"/>
</dbReference>
<dbReference type="InterPro" id="IPR002110">
    <property type="entry name" value="Ankyrin_rpt"/>
</dbReference>